<dbReference type="EMBL" id="BDIP01007704">
    <property type="protein sequence ID" value="GCA64571.1"/>
    <property type="molecule type" value="Genomic_DNA"/>
</dbReference>
<feature type="non-terminal residue" evidence="1">
    <location>
        <position position="110"/>
    </location>
</feature>
<sequence length="110" mass="12019">LPTEACPPLLSALTSEHTALHTAYQGVRALDFDPAESVAVLRRGVALLDSINKIHIIPLPSDHSSLSLKGKRKYFQVKQYNALVEELYTIAGKIIDCQPSIEQCMCGLGE</sequence>
<accession>A0A391NTI5</accession>
<evidence type="ECO:0000313" key="2">
    <source>
        <dbReference type="Proteomes" id="UP000265618"/>
    </source>
</evidence>
<gene>
    <name evidence="1" type="ORF">KIPB_014683</name>
</gene>
<dbReference type="Proteomes" id="UP000265618">
    <property type="component" value="Unassembled WGS sequence"/>
</dbReference>
<proteinExistence type="predicted"/>
<organism evidence="1 2">
    <name type="scientific">Kipferlia bialata</name>
    <dbReference type="NCBI Taxonomy" id="797122"/>
    <lineage>
        <taxon>Eukaryota</taxon>
        <taxon>Metamonada</taxon>
        <taxon>Carpediemonas-like organisms</taxon>
        <taxon>Kipferlia</taxon>
    </lineage>
</organism>
<name>A0A391NTI5_9EUKA</name>
<comment type="caution">
    <text evidence="1">The sequence shown here is derived from an EMBL/GenBank/DDBJ whole genome shotgun (WGS) entry which is preliminary data.</text>
</comment>
<reference evidence="1 2" key="1">
    <citation type="journal article" date="2018" name="PLoS ONE">
        <title>The draft genome of Kipferlia bialata reveals reductive genome evolution in fornicate parasites.</title>
        <authorList>
            <person name="Tanifuji G."/>
            <person name="Takabayashi S."/>
            <person name="Kume K."/>
            <person name="Takagi M."/>
            <person name="Nakayama T."/>
            <person name="Kamikawa R."/>
            <person name="Inagaki Y."/>
            <person name="Hashimoto T."/>
        </authorList>
    </citation>
    <scope>NUCLEOTIDE SEQUENCE [LARGE SCALE GENOMIC DNA]</scope>
    <source>
        <strain evidence="1">NY0173</strain>
    </source>
</reference>
<dbReference type="AlphaFoldDB" id="A0A391NTI5"/>
<keyword evidence="2" id="KW-1185">Reference proteome</keyword>
<protein>
    <submittedName>
        <fullName evidence="1">Uncharacterized protein</fullName>
    </submittedName>
</protein>
<evidence type="ECO:0000313" key="1">
    <source>
        <dbReference type="EMBL" id="GCA64571.1"/>
    </source>
</evidence>
<feature type="non-terminal residue" evidence="1">
    <location>
        <position position="1"/>
    </location>
</feature>